<dbReference type="PROSITE" id="PS00913">
    <property type="entry name" value="ADH_IRON_1"/>
    <property type="match status" value="1"/>
</dbReference>
<protein>
    <submittedName>
        <fullName evidence="7">Iron-containing alcohol dehydrogenase</fullName>
    </submittedName>
</protein>
<dbReference type="Pfam" id="PF25137">
    <property type="entry name" value="ADH_Fe_C"/>
    <property type="match status" value="1"/>
</dbReference>
<evidence type="ECO:0000256" key="2">
    <source>
        <dbReference type="ARBA" id="ARBA00007358"/>
    </source>
</evidence>
<dbReference type="CDD" id="cd17814">
    <property type="entry name" value="Fe-ADH-like"/>
    <property type="match status" value="1"/>
</dbReference>
<dbReference type="STRING" id="1313304.CALK_0549"/>
<evidence type="ECO:0000259" key="6">
    <source>
        <dbReference type="Pfam" id="PF25137"/>
    </source>
</evidence>
<comment type="cofactor">
    <cofactor evidence="1">
        <name>Fe cation</name>
        <dbReference type="ChEBI" id="CHEBI:24875"/>
    </cofactor>
</comment>
<dbReference type="InterPro" id="IPR018211">
    <property type="entry name" value="ADH_Fe_CS"/>
</dbReference>
<feature type="domain" description="Fe-containing alcohol dehydrogenase-like C-terminal" evidence="6">
    <location>
        <begin position="192"/>
        <end position="385"/>
    </location>
</feature>
<dbReference type="PROSITE" id="PS00060">
    <property type="entry name" value="ADH_IRON_2"/>
    <property type="match status" value="1"/>
</dbReference>
<dbReference type="GO" id="GO:0046872">
    <property type="term" value="F:metal ion binding"/>
    <property type="evidence" value="ECO:0007669"/>
    <property type="project" value="InterPro"/>
</dbReference>
<keyword evidence="8" id="KW-1185">Reference proteome</keyword>
<dbReference type="PANTHER" id="PTHR11496">
    <property type="entry name" value="ALCOHOL DEHYDROGENASE"/>
    <property type="match status" value="1"/>
</dbReference>
<dbReference type="AlphaFoldDB" id="U7D7X7"/>
<evidence type="ECO:0000256" key="4">
    <source>
        <dbReference type="ARBA" id="ARBA00023027"/>
    </source>
</evidence>
<evidence type="ECO:0000313" key="7">
    <source>
        <dbReference type="EMBL" id="ERP39055.1"/>
    </source>
</evidence>
<comment type="caution">
    <text evidence="7">The sequence shown here is derived from an EMBL/GenBank/DDBJ whole genome shotgun (WGS) entry which is preliminary data.</text>
</comment>
<evidence type="ECO:0000256" key="1">
    <source>
        <dbReference type="ARBA" id="ARBA00001962"/>
    </source>
</evidence>
<dbReference type="InterPro" id="IPR056798">
    <property type="entry name" value="ADH_Fe_C"/>
</dbReference>
<dbReference type="PANTHER" id="PTHR11496:SF102">
    <property type="entry name" value="ALCOHOL DEHYDROGENASE 4"/>
    <property type="match status" value="1"/>
</dbReference>
<dbReference type="InterPro" id="IPR001670">
    <property type="entry name" value="ADH_Fe/GldA"/>
</dbReference>
<reference evidence="7 8" key="1">
    <citation type="journal article" date="2013" name="Environ. Microbiol.">
        <title>Genome analysis of Chitinivibrio alkaliphilus gen. nov., sp. nov., a novel extremely haloalkaliphilic anaerobic chitinolytic bacterium from the candidate phylum Termite Group 3.</title>
        <authorList>
            <person name="Sorokin D.Y."/>
            <person name="Gumerov V.M."/>
            <person name="Rakitin A.L."/>
            <person name="Beletsky A.V."/>
            <person name="Damste J.S."/>
            <person name="Muyzer G."/>
            <person name="Mardanov A.V."/>
            <person name="Ravin N.V."/>
        </authorList>
    </citation>
    <scope>NUCLEOTIDE SEQUENCE [LARGE SCALE GENOMIC DNA]</scope>
    <source>
        <strain evidence="7 8">ACht1</strain>
    </source>
</reference>
<gene>
    <name evidence="7" type="ORF">CALK_0549</name>
</gene>
<evidence type="ECO:0000256" key="3">
    <source>
        <dbReference type="ARBA" id="ARBA00023002"/>
    </source>
</evidence>
<dbReference type="Gene3D" id="3.40.50.1970">
    <property type="match status" value="1"/>
</dbReference>
<dbReference type="SUPFAM" id="SSF56796">
    <property type="entry name" value="Dehydroquinate synthase-like"/>
    <property type="match status" value="1"/>
</dbReference>
<proteinExistence type="inferred from homology"/>
<keyword evidence="3" id="KW-0560">Oxidoreductase</keyword>
<dbReference type="PATRIC" id="fig|1313304.3.peg.530"/>
<dbReference type="NCBIfam" id="NF041833">
    <property type="entry name" value="Fe_ADH_ErcA"/>
    <property type="match status" value="1"/>
</dbReference>
<organism evidence="7 8">
    <name type="scientific">Chitinivibrio alkaliphilus ACht1</name>
    <dbReference type="NCBI Taxonomy" id="1313304"/>
    <lineage>
        <taxon>Bacteria</taxon>
        <taxon>Pseudomonadati</taxon>
        <taxon>Fibrobacterota</taxon>
        <taxon>Chitinivibrionia</taxon>
        <taxon>Chitinivibrionales</taxon>
        <taxon>Chitinivibrionaceae</taxon>
        <taxon>Chitinivibrio</taxon>
    </lineage>
</organism>
<sequence>MSIQQELRKFVAPECIFGKNSRLLVTQYALNYGGTRTLLVSDPGVCNAGWCQEIQDLLEQAGMEVVLFDSISANPRDMEVMAGAHVYTDHHCDLIVAVGGGSVLDCAKGIGIIVSNGGSIIEYAGVDQVPIPMPPLICIPTTGGTSADVSQFAIINDISENVKIAIISKTVVPDVALIDPTTLQTMPPYLAACTGIDALVHAIEAYVSNASSPITDVHALHAIQLITSSLAHFVNDVAQTAHQYTVMLASFQAGLAFSNASLGSVHAMAHSLGGFLDLPHGECNAILVPHVISYNFATVPEKCIRIGDAMGLSLEGLSQEESRKKIISSIESLQVACGIKGGLSARGVTLDDIPRLAEKAMLDPCNATNPRPPTRGDLETLYREAL</sequence>
<dbReference type="FunFam" id="3.40.50.1970:FF:000003">
    <property type="entry name" value="Alcohol dehydrogenase, iron-containing"/>
    <property type="match status" value="1"/>
</dbReference>
<dbReference type="Gene3D" id="1.20.1090.10">
    <property type="entry name" value="Dehydroquinate synthase-like - alpha domain"/>
    <property type="match status" value="1"/>
</dbReference>
<dbReference type="InterPro" id="IPR039697">
    <property type="entry name" value="Alcohol_dehydrogenase_Fe"/>
</dbReference>
<accession>U7D7X7</accession>
<comment type="similarity">
    <text evidence="2">Belongs to the iron-containing alcohol dehydrogenase family.</text>
</comment>
<dbReference type="EMBL" id="ASJR01000003">
    <property type="protein sequence ID" value="ERP39055.1"/>
    <property type="molecule type" value="Genomic_DNA"/>
</dbReference>
<dbReference type="OrthoDB" id="9815791at2"/>
<keyword evidence="4" id="KW-0520">NAD</keyword>
<feature type="domain" description="Alcohol dehydrogenase iron-type/glycerol dehydrogenase GldA" evidence="5">
    <location>
        <begin position="14"/>
        <end position="180"/>
    </location>
</feature>
<evidence type="ECO:0000259" key="5">
    <source>
        <dbReference type="Pfam" id="PF00465"/>
    </source>
</evidence>
<dbReference type="Pfam" id="PF00465">
    <property type="entry name" value="Fe-ADH"/>
    <property type="match status" value="1"/>
</dbReference>
<dbReference type="eggNOG" id="COG1454">
    <property type="taxonomic scope" value="Bacteria"/>
</dbReference>
<dbReference type="FunFam" id="1.20.1090.10:FF:000001">
    <property type="entry name" value="Aldehyde-alcohol dehydrogenase"/>
    <property type="match status" value="1"/>
</dbReference>
<dbReference type="GO" id="GO:0004022">
    <property type="term" value="F:alcohol dehydrogenase (NAD+) activity"/>
    <property type="evidence" value="ECO:0007669"/>
    <property type="project" value="TreeGrafter"/>
</dbReference>
<dbReference type="RefSeq" id="WP_022636083.1">
    <property type="nucleotide sequence ID" value="NZ_ASJR01000003.1"/>
</dbReference>
<dbReference type="Proteomes" id="UP000017148">
    <property type="component" value="Unassembled WGS sequence"/>
</dbReference>
<evidence type="ECO:0000313" key="8">
    <source>
        <dbReference type="Proteomes" id="UP000017148"/>
    </source>
</evidence>
<name>U7D7X7_9BACT</name>